<feature type="domain" description="Terminase large subunit gp17-like C-terminal" evidence="2">
    <location>
        <begin position="287"/>
        <end position="440"/>
    </location>
</feature>
<evidence type="ECO:0000313" key="3">
    <source>
        <dbReference type="EMBL" id="PWR23365.1"/>
    </source>
</evidence>
<proteinExistence type="predicted"/>
<comment type="caution">
    <text evidence="3">The sequence shown here is derived from an EMBL/GenBank/DDBJ whole genome shotgun (WGS) entry which is preliminary data.</text>
</comment>
<accession>A0A317EDS7</accession>
<evidence type="ECO:0000313" key="4">
    <source>
        <dbReference type="Proteomes" id="UP000246077"/>
    </source>
</evidence>
<gene>
    <name evidence="3" type="ORF">DKG75_02005</name>
</gene>
<protein>
    <recommendedName>
        <fullName evidence="2">Terminase large subunit gp17-like C-terminal domain-containing protein</fullName>
    </recommendedName>
</protein>
<evidence type="ECO:0000259" key="2">
    <source>
        <dbReference type="Pfam" id="PF17289"/>
    </source>
</evidence>
<name>A0A317EDS7_9PROT</name>
<reference evidence="4" key="1">
    <citation type="submission" date="2018-05" db="EMBL/GenBank/DDBJ databases">
        <title>Zavarzinia sp. HR-AS.</title>
        <authorList>
            <person name="Lee Y."/>
            <person name="Jeon C.O."/>
        </authorList>
    </citation>
    <scope>NUCLEOTIDE SEQUENCE [LARGE SCALE GENOMIC DNA]</scope>
    <source>
        <strain evidence="4">DSM 1231</strain>
    </source>
</reference>
<dbReference type="Pfam" id="PF17289">
    <property type="entry name" value="Terminase_6C"/>
    <property type="match status" value="1"/>
</dbReference>
<organism evidence="3 4">
    <name type="scientific">Zavarzinia compransoris</name>
    <dbReference type="NCBI Taxonomy" id="1264899"/>
    <lineage>
        <taxon>Bacteria</taxon>
        <taxon>Pseudomonadati</taxon>
        <taxon>Pseudomonadota</taxon>
        <taxon>Alphaproteobacteria</taxon>
        <taxon>Rhodospirillales</taxon>
        <taxon>Zavarziniaceae</taxon>
        <taxon>Zavarzinia</taxon>
    </lineage>
</organism>
<dbReference type="EMBL" id="QGLF01000001">
    <property type="protein sequence ID" value="PWR23365.1"/>
    <property type="molecule type" value="Genomic_DNA"/>
</dbReference>
<dbReference type="InterPro" id="IPR035421">
    <property type="entry name" value="Terminase_6C"/>
</dbReference>
<sequence length="477" mass="52807">MIMAPSRELAAGLGDEPLLLSYQQGLLSTTALNGVTICEKSRRVGFTWAIAADAVLMAASAKGAGGMDVFYLAYEKEMTREFIDTCAQWAKLFDRAASAVEEFLFDGDGDKDVMAFRIRFASGYEIIALSSNPRGLRGRQGYVIIDEAAFHDSLDEVMKAALALRMWGGKILVISTHNGVDNPYNRLVEEARTGRKPYALVRVTLDDALRAGLYRRICLTQGRAWSQAAEDEWRAGLIAEYGEAADEELFCIPSQSAGCWIDPVLISAATHPDAGRPDLYQGGRTFIGNDIARRHDGWVADAIEMVGDVMWQREEVILLNQPFAVHDETLDDLVRRYRPLRVAMDQTGMGEKPVEDAKARYGQHRVEGVLMSGDRPMSVALAARRAFEERLVRLGDDPDLRAQIRMIKRQVGATGAPRLITGRDAKSHADRAWALFLAIAAASDGGAPIEFRGTGVRRHFNRVSRFAGPPRDGFWRR</sequence>
<evidence type="ECO:0000256" key="1">
    <source>
        <dbReference type="ARBA" id="ARBA00022612"/>
    </source>
</evidence>
<dbReference type="RefSeq" id="WP_109919398.1">
    <property type="nucleotide sequence ID" value="NZ_QGLF01000001.1"/>
</dbReference>
<keyword evidence="4" id="KW-1185">Reference proteome</keyword>
<dbReference type="InterPro" id="IPR027417">
    <property type="entry name" value="P-loop_NTPase"/>
</dbReference>
<dbReference type="Pfam" id="PF03237">
    <property type="entry name" value="Terminase_6N"/>
    <property type="match status" value="1"/>
</dbReference>
<dbReference type="Gene3D" id="3.30.420.240">
    <property type="match status" value="1"/>
</dbReference>
<dbReference type="OrthoDB" id="9801658at2"/>
<dbReference type="AlphaFoldDB" id="A0A317EDS7"/>
<dbReference type="Proteomes" id="UP000246077">
    <property type="component" value="Unassembled WGS sequence"/>
</dbReference>
<keyword evidence="1" id="KW-1188">Viral release from host cell</keyword>
<dbReference type="Gene3D" id="3.40.50.300">
    <property type="entry name" value="P-loop containing nucleotide triphosphate hydrolases"/>
    <property type="match status" value="1"/>
</dbReference>